<dbReference type="Gene3D" id="3.90.1150.10">
    <property type="entry name" value="Aspartate Aminotransferase, domain 1"/>
    <property type="match status" value="1"/>
</dbReference>
<dbReference type="Proteomes" id="UP001163821">
    <property type="component" value="Unassembled WGS sequence"/>
</dbReference>
<organism evidence="4 5">
    <name type="scientific">Gaoshiqia sediminis</name>
    <dbReference type="NCBI Taxonomy" id="2986998"/>
    <lineage>
        <taxon>Bacteria</taxon>
        <taxon>Pseudomonadati</taxon>
        <taxon>Bacteroidota</taxon>
        <taxon>Bacteroidia</taxon>
        <taxon>Marinilabiliales</taxon>
        <taxon>Prolixibacteraceae</taxon>
        <taxon>Gaoshiqia</taxon>
    </lineage>
</organism>
<dbReference type="PANTHER" id="PTHR30244:SF42">
    <property type="entry name" value="UDP-2-ACETAMIDO-2-DEOXY-3-OXO-D-GLUCURONATE AMINOTRANSFERASE"/>
    <property type="match status" value="1"/>
</dbReference>
<name>A0AA42C6M6_9BACT</name>
<sequence length="365" mass="39583">MEFCDLKRQYAAYQSELDAAIRSVVQSATFINGDEIRLLEEELAGYLEVKHALACGSGTDALLLSLLALGLCPGDEVICPAFSFIAPASMVALCGGKPVFAEVSPVDFNLDVSRIEEKITSKTRGIIAVSLFGQCAGLDEINLLAAKHGLWVIEDGAQSFGAAISGRKSCGMTDVATTSFFPAKPLGCYGDGGAVFTDNDELAATVRQLRAHGQEKRYHHRRIGINGRMDTLQAAILRVKLRHFDEELKVRQQAAGWYTSLLKGFVETPVVAAGKTSSWAQYTIRSKNRDELKVALAEKNIPSTVHYPLPLPRQEAFAKDVQPGEQFPVSGELCKTVLSLPMHGMITEEEVRKVAGVIVETVGKV</sequence>
<feature type="active site" description="Proton acceptor" evidence="1">
    <location>
        <position position="184"/>
    </location>
</feature>
<dbReference type="GO" id="GO:0030170">
    <property type="term" value="F:pyridoxal phosphate binding"/>
    <property type="evidence" value="ECO:0007669"/>
    <property type="project" value="TreeGrafter"/>
</dbReference>
<feature type="modified residue" description="N6-(pyridoxal phosphate)lysine" evidence="2">
    <location>
        <position position="184"/>
    </location>
</feature>
<comment type="similarity">
    <text evidence="3">Belongs to the DegT/DnrJ/EryC1 family.</text>
</comment>
<dbReference type="InterPro" id="IPR015421">
    <property type="entry name" value="PyrdxlP-dep_Trfase_major"/>
</dbReference>
<dbReference type="PIRSF" id="PIRSF000390">
    <property type="entry name" value="PLP_StrS"/>
    <property type="match status" value="1"/>
</dbReference>
<keyword evidence="4" id="KW-0032">Aminotransferase</keyword>
<dbReference type="SUPFAM" id="SSF53383">
    <property type="entry name" value="PLP-dependent transferases"/>
    <property type="match status" value="1"/>
</dbReference>
<dbReference type="InterPro" id="IPR015422">
    <property type="entry name" value="PyrdxlP-dep_Trfase_small"/>
</dbReference>
<evidence type="ECO:0000313" key="5">
    <source>
        <dbReference type="Proteomes" id="UP001163821"/>
    </source>
</evidence>
<keyword evidence="2 3" id="KW-0663">Pyridoxal phosphate</keyword>
<dbReference type="GO" id="GO:0008483">
    <property type="term" value="F:transaminase activity"/>
    <property type="evidence" value="ECO:0007669"/>
    <property type="project" value="UniProtKB-KW"/>
</dbReference>
<dbReference type="EMBL" id="JAPAAF010000008">
    <property type="protein sequence ID" value="MCW0482689.1"/>
    <property type="molecule type" value="Genomic_DNA"/>
</dbReference>
<accession>A0AA42C6M6</accession>
<evidence type="ECO:0000256" key="3">
    <source>
        <dbReference type="RuleBase" id="RU004508"/>
    </source>
</evidence>
<dbReference type="RefSeq" id="WP_282591294.1">
    <property type="nucleotide sequence ID" value="NZ_JAPAAF010000008.1"/>
</dbReference>
<keyword evidence="5" id="KW-1185">Reference proteome</keyword>
<proteinExistence type="inferred from homology"/>
<evidence type="ECO:0000256" key="1">
    <source>
        <dbReference type="PIRSR" id="PIRSR000390-1"/>
    </source>
</evidence>
<gene>
    <name evidence="4" type="ORF">N2K84_08120</name>
</gene>
<dbReference type="AlphaFoldDB" id="A0AA42C6M6"/>
<dbReference type="Gene3D" id="3.40.640.10">
    <property type="entry name" value="Type I PLP-dependent aspartate aminotransferase-like (Major domain)"/>
    <property type="match status" value="1"/>
</dbReference>
<comment type="caution">
    <text evidence="4">The sequence shown here is derived from an EMBL/GenBank/DDBJ whole genome shotgun (WGS) entry which is preliminary data.</text>
</comment>
<dbReference type="GO" id="GO:0000271">
    <property type="term" value="P:polysaccharide biosynthetic process"/>
    <property type="evidence" value="ECO:0007669"/>
    <property type="project" value="TreeGrafter"/>
</dbReference>
<protein>
    <submittedName>
        <fullName evidence="4">DegT/DnrJ/EryC1/StrS family aminotransferase</fullName>
    </submittedName>
</protein>
<dbReference type="PANTHER" id="PTHR30244">
    <property type="entry name" value="TRANSAMINASE"/>
    <property type="match status" value="1"/>
</dbReference>
<evidence type="ECO:0000313" key="4">
    <source>
        <dbReference type="EMBL" id="MCW0482689.1"/>
    </source>
</evidence>
<dbReference type="InterPro" id="IPR000653">
    <property type="entry name" value="DegT/StrS_aminotransferase"/>
</dbReference>
<keyword evidence="4" id="KW-0808">Transferase</keyword>
<dbReference type="InterPro" id="IPR015424">
    <property type="entry name" value="PyrdxlP-dep_Trfase"/>
</dbReference>
<dbReference type="CDD" id="cd00616">
    <property type="entry name" value="AHBA_syn"/>
    <property type="match status" value="1"/>
</dbReference>
<reference evidence="4" key="1">
    <citation type="submission" date="2022-10" db="EMBL/GenBank/DDBJ databases">
        <title>Gaoshiqiia sediminis gen. nov., sp. nov., isolated from coastal sediment.</title>
        <authorList>
            <person name="Yu W.X."/>
            <person name="Mu D.S."/>
            <person name="Du J.Z."/>
            <person name="Liang Y.Q."/>
        </authorList>
    </citation>
    <scope>NUCLEOTIDE SEQUENCE</scope>
    <source>
        <strain evidence="4">A06</strain>
    </source>
</reference>
<dbReference type="Pfam" id="PF01041">
    <property type="entry name" value="DegT_DnrJ_EryC1"/>
    <property type="match status" value="1"/>
</dbReference>
<evidence type="ECO:0000256" key="2">
    <source>
        <dbReference type="PIRSR" id="PIRSR000390-2"/>
    </source>
</evidence>